<dbReference type="EMBL" id="JAPQTC020000004">
    <property type="protein sequence ID" value="MDT8505434.1"/>
    <property type="molecule type" value="Genomic_DNA"/>
</dbReference>
<proteinExistence type="predicted"/>
<organism evidence="1 2">
    <name type="scientific">Alcaligenes nematophilus</name>
    <dbReference type="NCBI Taxonomy" id="2994643"/>
    <lineage>
        <taxon>Bacteria</taxon>
        <taxon>Pseudomonadati</taxon>
        <taxon>Pseudomonadota</taxon>
        <taxon>Betaproteobacteria</taxon>
        <taxon>Burkholderiales</taxon>
        <taxon>Alcaligenaceae</taxon>
        <taxon>Alcaligenes</taxon>
    </lineage>
</organism>
<name>A0ABU3MYM0_9BURK</name>
<comment type="caution">
    <text evidence="1">The sequence shown here is derived from an EMBL/GenBank/DDBJ whole genome shotgun (WGS) entry which is preliminary data.</text>
</comment>
<evidence type="ECO:0000313" key="2">
    <source>
        <dbReference type="Proteomes" id="UP001074635"/>
    </source>
</evidence>
<dbReference type="RefSeq" id="WP_268380425.1">
    <property type="nucleotide sequence ID" value="NZ_JAPQTC020000004.1"/>
</dbReference>
<keyword evidence="2" id="KW-1185">Reference proteome</keyword>
<accession>A0ABU3MYM0</accession>
<dbReference type="Proteomes" id="UP001074635">
    <property type="component" value="Unassembled WGS sequence"/>
</dbReference>
<gene>
    <name evidence="1" type="ORF">OYC61_014110</name>
</gene>
<protein>
    <submittedName>
        <fullName evidence="1">Uncharacterized protein</fullName>
    </submittedName>
</protein>
<reference evidence="1" key="1">
    <citation type="submission" date="2023-08" db="EMBL/GenBank/DDBJ databases">
        <title>Study of Resistomes in environmental pathogenic environmental.</title>
        <authorList>
            <person name="Bhattacharjee A."/>
            <person name="Singh A.K."/>
        </authorList>
    </citation>
    <scope>NUCLEOTIDE SEQUENCE</scope>
    <source>
        <strain evidence="1">S1</strain>
    </source>
</reference>
<evidence type="ECO:0000313" key="1">
    <source>
        <dbReference type="EMBL" id="MDT8505434.1"/>
    </source>
</evidence>
<sequence length="206" mass="22844">MSEAAKPWAPEKCPITQRPFFMWIEHHKTGEMVPTYGGPYDSYTLAEFDGEDFVCERFDHDAGGWLVDCVEGLGVKLVDDQSLVIDPNNTRYDEIEAFAAAPVAAQPDLTQQTLDDVMAGIPARDAEIEALRKEIDTLRAQHDADTVDAERYRAWRDALITGKTAEDDFIRLVADSLPTSVGVSRRPTAAEWDAAIDAARKENSNA</sequence>